<organism evidence="2 3">
    <name type="scientific">Methanosarcina lacustris Z-7289</name>
    <dbReference type="NCBI Taxonomy" id="1434111"/>
    <lineage>
        <taxon>Archaea</taxon>
        <taxon>Methanobacteriati</taxon>
        <taxon>Methanobacteriota</taxon>
        <taxon>Stenosarchaea group</taxon>
        <taxon>Methanomicrobia</taxon>
        <taxon>Methanosarcinales</taxon>
        <taxon>Methanosarcinaceae</taxon>
        <taxon>Methanosarcina</taxon>
    </lineage>
</organism>
<dbReference type="AlphaFoldDB" id="A0A0E3WS13"/>
<evidence type="ECO:0000313" key="2">
    <source>
        <dbReference type="EMBL" id="AKB73665.1"/>
    </source>
</evidence>
<dbReference type="InterPro" id="IPR026595">
    <property type="entry name" value="CHP04279"/>
</dbReference>
<sequence>MNPEIKVYNWIDSAGNESVKPELKVESSSWNNLKFIQSYLYSLRSFYTVNESVKITYRGPETLAQQNIIIYLVKEKSPSIPENASSNGINESTITLEDVLNNNTESYIQIPATLNNDGDLSPLTVGPLPAGSYWVLISLAGNETEKPESEKKILLANYFEVLKYEMEAGVPYTLEEGESFEVNLNLKNAPAQKNSTYWAVLIRKDAYTTYESTNSGSTNTEIRPIVNGIDIIRSLETSLRNSESETGKGELENNIQTLLGKDNGMINIGGKNQNTLSLKSFELPPGDYLLLAGAYENDEGLVGIAQKKLRISADNSYGSGLKSSSGNKIVDNISPRKYTVSSLLGINPHLETPDVFISKDIKPYIQARASVDVVKNPPKIPSFLIGFSGTLLIGLFLLRKYR</sequence>
<reference evidence="2 3" key="1">
    <citation type="submission" date="2014-07" db="EMBL/GenBank/DDBJ databases">
        <title>Methanogenic archaea and the global carbon cycle.</title>
        <authorList>
            <person name="Henriksen J.R."/>
            <person name="Luke J."/>
            <person name="Reinhart S."/>
            <person name="Benedict M.N."/>
            <person name="Youngblut N.D."/>
            <person name="Metcalf M.E."/>
            <person name="Whitaker R.J."/>
            <person name="Metcalf W.W."/>
        </authorList>
    </citation>
    <scope>NUCLEOTIDE SEQUENCE [LARGE SCALE GENOMIC DNA]</scope>
    <source>
        <strain evidence="2 3">Z-7289</strain>
    </source>
</reference>
<dbReference type="KEGG" id="mls:MSLAZ_0404"/>
<protein>
    <submittedName>
        <fullName evidence="2">Uncharacterized protein</fullName>
    </submittedName>
</protein>
<dbReference type="NCBIfam" id="TIGR04279">
    <property type="entry name" value="TIGR04279 domain"/>
    <property type="match status" value="1"/>
</dbReference>
<keyword evidence="3" id="KW-1185">Reference proteome</keyword>
<dbReference type="Proteomes" id="UP000033072">
    <property type="component" value="Chromosome"/>
</dbReference>
<keyword evidence="1" id="KW-1133">Transmembrane helix</keyword>
<gene>
    <name evidence="2" type="ORF">MSLAZ_0404</name>
</gene>
<evidence type="ECO:0000313" key="3">
    <source>
        <dbReference type="Proteomes" id="UP000033072"/>
    </source>
</evidence>
<dbReference type="HOGENOM" id="CLU_048698_0_0_2"/>
<dbReference type="PATRIC" id="fig|1434111.4.peg.511"/>
<evidence type="ECO:0000256" key="1">
    <source>
        <dbReference type="SAM" id="Phobius"/>
    </source>
</evidence>
<name>A0A0E3WS13_9EURY</name>
<keyword evidence="1" id="KW-0472">Membrane</keyword>
<feature type="transmembrane region" description="Helical" evidence="1">
    <location>
        <begin position="380"/>
        <end position="398"/>
    </location>
</feature>
<keyword evidence="1" id="KW-0812">Transmembrane</keyword>
<proteinExistence type="predicted"/>
<dbReference type="EMBL" id="CP009515">
    <property type="protein sequence ID" value="AKB73665.1"/>
    <property type="molecule type" value="Genomic_DNA"/>
</dbReference>
<accession>A0A0E3WS13</accession>